<dbReference type="OrthoDB" id="9869170at2"/>
<dbReference type="AlphaFoldDB" id="A0A2T3JHL0"/>
<evidence type="ECO:0000313" key="1">
    <source>
        <dbReference type="EMBL" id="PSU48343.1"/>
    </source>
</evidence>
<accession>A0A2T3JHL0</accession>
<dbReference type="RefSeq" id="WP_107242946.1">
    <property type="nucleotide sequence ID" value="NZ_PYMJ01000010.1"/>
</dbReference>
<evidence type="ECO:0000313" key="2">
    <source>
        <dbReference type="Proteomes" id="UP000240987"/>
    </source>
</evidence>
<sequence length="86" mass="10139">MFYWMDDEENALTGVSLLHNERTDCGYYISEQLMIGYHSSYESALKYAKIMHPDKQPKMCPQCLNFLAEMKRIKTQCQQNKAQHVD</sequence>
<gene>
    <name evidence="1" type="ORF">C9J12_12065</name>
</gene>
<protein>
    <submittedName>
        <fullName evidence="1">Uncharacterized protein</fullName>
    </submittedName>
</protein>
<keyword evidence="2" id="KW-1185">Reference proteome</keyword>
<proteinExistence type="predicted"/>
<name>A0A2T3JHL0_9GAMM</name>
<dbReference type="Proteomes" id="UP000240987">
    <property type="component" value="Unassembled WGS sequence"/>
</dbReference>
<organism evidence="1 2">
    <name type="scientific">Photobacterium frigidiphilum</name>
    <dbReference type="NCBI Taxonomy" id="264736"/>
    <lineage>
        <taxon>Bacteria</taxon>
        <taxon>Pseudomonadati</taxon>
        <taxon>Pseudomonadota</taxon>
        <taxon>Gammaproteobacteria</taxon>
        <taxon>Vibrionales</taxon>
        <taxon>Vibrionaceae</taxon>
        <taxon>Photobacterium</taxon>
    </lineage>
</organism>
<dbReference type="EMBL" id="PYMJ01000010">
    <property type="protein sequence ID" value="PSU48343.1"/>
    <property type="molecule type" value="Genomic_DNA"/>
</dbReference>
<comment type="caution">
    <text evidence="1">The sequence shown here is derived from an EMBL/GenBank/DDBJ whole genome shotgun (WGS) entry which is preliminary data.</text>
</comment>
<reference evidence="1 2" key="1">
    <citation type="submission" date="2018-01" db="EMBL/GenBank/DDBJ databases">
        <title>Whole genome sequencing of Histamine producing bacteria.</title>
        <authorList>
            <person name="Butler K."/>
        </authorList>
    </citation>
    <scope>NUCLEOTIDE SEQUENCE [LARGE SCALE GENOMIC DNA]</scope>
    <source>
        <strain evidence="1 2">JCM 12947</strain>
    </source>
</reference>